<dbReference type="InterPro" id="IPR016181">
    <property type="entry name" value="Acyl_CoA_acyltransferase"/>
</dbReference>
<evidence type="ECO:0000313" key="4">
    <source>
        <dbReference type="Proteomes" id="UP001268542"/>
    </source>
</evidence>
<dbReference type="PANTHER" id="PTHR13947">
    <property type="entry name" value="GNAT FAMILY N-ACETYLTRANSFERASE"/>
    <property type="match status" value="1"/>
</dbReference>
<evidence type="ECO:0000256" key="1">
    <source>
        <dbReference type="ARBA" id="ARBA00022679"/>
    </source>
</evidence>
<comment type="caution">
    <text evidence="3">The sequence shown here is derived from an EMBL/GenBank/DDBJ whole genome shotgun (WGS) entry which is preliminary data.</text>
</comment>
<keyword evidence="1" id="KW-0808">Transferase</keyword>
<proteinExistence type="predicted"/>
<dbReference type="Pfam" id="PF00583">
    <property type="entry name" value="Acetyltransf_1"/>
    <property type="match status" value="1"/>
</dbReference>
<dbReference type="InterPro" id="IPR050769">
    <property type="entry name" value="NAT_camello-type"/>
</dbReference>
<gene>
    <name evidence="3" type="ORF">RDV89_11565</name>
</gene>
<dbReference type="SUPFAM" id="SSF55729">
    <property type="entry name" value="Acyl-CoA N-acyltransferases (Nat)"/>
    <property type="match status" value="1"/>
</dbReference>
<evidence type="ECO:0000313" key="3">
    <source>
        <dbReference type="EMBL" id="MDT9593709.1"/>
    </source>
</evidence>
<dbReference type="EMBL" id="JAVYII010000005">
    <property type="protein sequence ID" value="MDT9593709.1"/>
    <property type="molecule type" value="Genomic_DNA"/>
</dbReference>
<dbReference type="CDD" id="cd04301">
    <property type="entry name" value="NAT_SF"/>
    <property type="match status" value="1"/>
</dbReference>
<dbReference type="Gene3D" id="3.40.630.30">
    <property type="match status" value="1"/>
</dbReference>
<reference evidence="3 4" key="1">
    <citation type="submission" date="2023-08" db="EMBL/GenBank/DDBJ databases">
        <title>Nocardioides seae sp. nov., a bacterium isolated from a soil.</title>
        <authorList>
            <person name="Wang X."/>
        </authorList>
    </citation>
    <scope>NUCLEOTIDE SEQUENCE [LARGE SCALE GENOMIC DNA]</scope>
    <source>
        <strain evidence="3 4">YZH12</strain>
    </source>
</reference>
<dbReference type="PANTHER" id="PTHR13947:SF37">
    <property type="entry name" value="LD18367P"/>
    <property type="match status" value="1"/>
</dbReference>
<sequence length="162" mass="17512">MLVRPLRAEDAGEVAAVGELTVRAYAPFLLGREDPYADRLRDVATRAREAEVWVAELDGVAVGSVTWCPDGSPWREVGRDDEGEFRMLAVDPAHQGRGVARALVAQCLDLARAEGRGGVALCSLPEQTGAHALYAGVGFERDPERDWSPVPGVALRAFALRF</sequence>
<protein>
    <submittedName>
        <fullName evidence="3">GNAT family N-acetyltransferase</fullName>
    </submittedName>
</protein>
<dbReference type="Proteomes" id="UP001268542">
    <property type="component" value="Unassembled WGS sequence"/>
</dbReference>
<organism evidence="3 4">
    <name type="scientific">Nocardioides imazamoxiresistens</name>
    <dbReference type="NCBI Taxonomy" id="3231893"/>
    <lineage>
        <taxon>Bacteria</taxon>
        <taxon>Bacillati</taxon>
        <taxon>Actinomycetota</taxon>
        <taxon>Actinomycetes</taxon>
        <taxon>Propionibacteriales</taxon>
        <taxon>Nocardioidaceae</taxon>
        <taxon>Nocardioides</taxon>
    </lineage>
</organism>
<keyword evidence="4" id="KW-1185">Reference proteome</keyword>
<evidence type="ECO:0000259" key="2">
    <source>
        <dbReference type="PROSITE" id="PS51186"/>
    </source>
</evidence>
<dbReference type="RefSeq" id="WP_315733206.1">
    <property type="nucleotide sequence ID" value="NZ_JAVYII010000005.1"/>
</dbReference>
<name>A0ABU3PWV4_9ACTN</name>
<dbReference type="InterPro" id="IPR000182">
    <property type="entry name" value="GNAT_dom"/>
</dbReference>
<dbReference type="PROSITE" id="PS51186">
    <property type="entry name" value="GNAT"/>
    <property type="match status" value="1"/>
</dbReference>
<accession>A0ABU3PWV4</accession>
<feature type="domain" description="N-acetyltransferase" evidence="2">
    <location>
        <begin position="1"/>
        <end position="162"/>
    </location>
</feature>